<dbReference type="GO" id="GO:0006446">
    <property type="term" value="P:regulation of translational initiation"/>
    <property type="evidence" value="ECO:0007669"/>
    <property type="project" value="TreeGrafter"/>
</dbReference>
<protein>
    <recommendedName>
        <fullName evidence="6">Impact N-terminal domain-containing protein</fullName>
    </recommendedName>
</protein>
<dbReference type="Proteomes" id="UP000179129">
    <property type="component" value="Unassembled WGS sequence"/>
</dbReference>
<reference evidence="4 5" key="1">
    <citation type="journal article" date="2016" name="Nat. Commun.">
        <title>Thousands of microbial genomes shed light on interconnected biogeochemical processes in an aquifer system.</title>
        <authorList>
            <person name="Anantharaman K."/>
            <person name="Brown C.T."/>
            <person name="Hug L.A."/>
            <person name="Sharon I."/>
            <person name="Castelle C.J."/>
            <person name="Probst A.J."/>
            <person name="Thomas B.C."/>
            <person name="Singh A."/>
            <person name="Wilkins M.J."/>
            <person name="Karaoz U."/>
            <person name="Brodie E.L."/>
            <person name="Williams K.H."/>
            <person name="Hubbard S.S."/>
            <person name="Banfield J.F."/>
        </authorList>
    </citation>
    <scope>NUCLEOTIDE SEQUENCE [LARGE SCALE GENOMIC DNA]</scope>
</reference>
<dbReference type="Pfam" id="PF09186">
    <property type="entry name" value="DUF1949"/>
    <property type="match status" value="1"/>
</dbReference>
<evidence type="ECO:0000313" key="4">
    <source>
        <dbReference type="EMBL" id="OGG02205.1"/>
    </source>
</evidence>
<dbReference type="SUPFAM" id="SSF54211">
    <property type="entry name" value="Ribosomal protein S5 domain 2-like"/>
    <property type="match status" value="1"/>
</dbReference>
<dbReference type="InterPro" id="IPR035647">
    <property type="entry name" value="EFG_III/V"/>
</dbReference>
<accession>A0A1F5YQ19</accession>
<gene>
    <name evidence="4" type="ORF">A3F83_00795</name>
</gene>
<feature type="domain" description="UPF0029" evidence="3">
    <location>
        <begin position="139"/>
        <end position="192"/>
    </location>
</feature>
<dbReference type="InterPro" id="IPR023582">
    <property type="entry name" value="Impact"/>
</dbReference>
<name>A0A1F5YQ19_9BACT</name>
<evidence type="ECO:0008006" key="6">
    <source>
        <dbReference type="Google" id="ProtNLM"/>
    </source>
</evidence>
<dbReference type="AlphaFoldDB" id="A0A1F5YQ19"/>
<dbReference type="PROSITE" id="PS00910">
    <property type="entry name" value="UPF0029"/>
    <property type="match status" value="1"/>
</dbReference>
<dbReference type="InterPro" id="IPR020568">
    <property type="entry name" value="Ribosomal_Su5_D2-typ_SF"/>
</dbReference>
<dbReference type="GO" id="GO:0005737">
    <property type="term" value="C:cytoplasm"/>
    <property type="evidence" value="ECO:0007669"/>
    <property type="project" value="TreeGrafter"/>
</dbReference>
<dbReference type="EMBL" id="MFIX01000192">
    <property type="protein sequence ID" value="OGG02205.1"/>
    <property type="molecule type" value="Genomic_DNA"/>
</dbReference>
<evidence type="ECO:0000259" key="2">
    <source>
        <dbReference type="Pfam" id="PF01205"/>
    </source>
</evidence>
<dbReference type="Pfam" id="PF01205">
    <property type="entry name" value="Impact_N"/>
    <property type="match status" value="1"/>
</dbReference>
<evidence type="ECO:0000313" key="5">
    <source>
        <dbReference type="Proteomes" id="UP000179129"/>
    </source>
</evidence>
<dbReference type="SUPFAM" id="SSF54980">
    <property type="entry name" value="EF-G C-terminal domain-like"/>
    <property type="match status" value="1"/>
</dbReference>
<evidence type="ECO:0000256" key="1">
    <source>
        <dbReference type="ARBA" id="ARBA00007665"/>
    </source>
</evidence>
<dbReference type="PANTHER" id="PTHR16301:SF20">
    <property type="entry name" value="IMPACT FAMILY MEMBER YIGZ"/>
    <property type="match status" value="1"/>
</dbReference>
<comment type="similarity">
    <text evidence="1">Belongs to the IMPACT family.</text>
</comment>
<proteinExistence type="inferred from homology"/>
<dbReference type="InterPro" id="IPR001498">
    <property type="entry name" value="Impact_N"/>
</dbReference>
<dbReference type="InterPro" id="IPR015269">
    <property type="entry name" value="UPF0029_Impact_C"/>
</dbReference>
<dbReference type="Gene3D" id="3.30.230.30">
    <property type="entry name" value="Impact, N-terminal domain"/>
    <property type="match status" value="1"/>
</dbReference>
<organism evidence="4 5">
    <name type="scientific">Candidatus Glassbacteria bacterium RIFCSPLOWO2_12_FULL_58_11</name>
    <dbReference type="NCBI Taxonomy" id="1817867"/>
    <lineage>
        <taxon>Bacteria</taxon>
        <taxon>Candidatus Glassiibacteriota</taxon>
    </lineage>
</organism>
<dbReference type="PANTHER" id="PTHR16301">
    <property type="entry name" value="IMPACT-RELATED"/>
    <property type="match status" value="1"/>
</dbReference>
<evidence type="ECO:0000259" key="3">
    <source>
        <dbReference type="Pfam" id="PF09186"/>
    </source>
</evidence>
<sequence>MTSLAGTGEAELKIKGSRFLGLAAPAADREEAGKIVLAEKKKYHAATHHCWAWRGLENPSSEFAFEDDREPSGTAGAPILKTLERANLSGAVVVVTRWFGGIKLGTGPLARAYSQAATEALEAAPRKEGMLAREFSLFFDYTLLGAVNQLIGSNPVIVTSREFTEKAGLNIAVSSSRAESLISRLTETAAGRIAIRDLGPRTVFEK</sequence>
<dbReference type="InterPro" id="IPR036956">
    <property type="entry name" value="Impact_N_sf"/>
</dbReference>
<dbReference type="Gene3D" id="3.30.70.240">
    <property type="match status" value="1"/>
</dbReference>
<dbReference type="STRING" id="1817867.A3F83_00795"/>
<feature type="domain" description="Impact N-terminal" evidence="2">
    <location>
        <begin position="15"/>
        <end position="121"/>
    </location>
</feature>
<comment type="caution">
    <text evidence="4">The sequence shown here is derived from an EMBL/GenBank/DDBJ whole genome shotgun (WGS) entry which is preliminary data.</text>
</comment>
<dbReference type="InterPro" id="IPR020569">
    <property type="entry name" value="UPF0029_Impact_CS"/>
</dbReference>